<keyword evidence="2" id="KW-1185">Reference proteome</keyword>
<accession>A0ACC3T7H7</accession>
<organism evidence="1 2">
    <name type="scientific">Lipomyces kononenkoae</name>
    <name type="common">Yeast</name>
    <dbReference type="NCBI Taxonomy" id="34357"/>
    <lineage>
        <taxon>Eukaryota</taxon>
        <taxon>Fungi</taxon>
        <taxon>Dikarya</taxon>
        <taxon>Ascomycota</taxon>
        <taxon>Saccharomycotina</taxon>
        <taxon>Lipomycetes</taxon>
        <taxon>Lipomycetales</taxon>
        <taxon>Lipomycetaceae</taxon>
        <taxon>Lipomyces</taxon>
    </lineage>
</organism>
<comment type="caution">
    <text evidence="1">The sequence shown here is derived from an EMBL/GenBank/DDBJ whole genome shotgun (WGS) entry which is preliminary data.</text>
</comment>
<evidence type="ECO:0000313" key="2">
    <source>
        <dbReference type="Proteomes" id="UP001433508"/>
    </source>
</evidence>
<dbReference type="EMBL" id="MU971345">
    <property type="protein sequence ID" value="KAK9239621.1"/>
    <property type="molecule type" value="Genomic_DNA"/>
</dbReference>
<reference evidence="2" key="1">
    <citation type="journal article" date="2024" name="Front. Bioeng. Biotechnol.">
        <title>Genome-scale model development and genomic sequencing of the oleaginous clade Lipomyces.</title>
        <authorList>
            <person name="Czajka J.J."/>
            <person name="Han Y."/>
            <person name="Kim J."/>
            <person name="Mondo S.J."/>
            <person name="Hofstad B.A."/>
            <person name="Robles A."/>
            <person name="Haridas S."/>
            <person name="Riley R."/>
            <person name="LaButti K."/>
            <person name="Pangilinan J."/>
            <person name="Andreopoulos W."/>
            <person name="Lipzen A."/>
            <person name="Yan J."/>
            <person name="Wang M."/>
            <person name="Ng V."/>
            <person name="Grigoriev I.V."/>
            <person name="Spatafora J.W."/>
            <person name="Magnuson J.K."/>
            <person name="Baker S.E."/>
            <person name="Pomraning K.R."/>
        </authorList>
    </citation>
    <scope>NUCLEOTIDE SEQUENCE [LARGE SCALE GENOMIC DNA]</scope>
    <source>
        <strain evidence="2">CBS 7786</strain>
    </source>
</reference>
<dbReference type="Proteomes" id="UP001433508">
    <property type="component" value="Unassembled WGS sequence"/>
</dbReference>
<protein>
    <submittedName>
        <fullName evidence="1">Uncharacterized protein</fullName>
    </submittedName>
</protein>
<name>A0ACC3T7H7_LIPKO</name>
<evidence type="ECO:0000313" key="1">
    <source>
        <dbReference type="EMBL" id="KAK9239621.1"/>
    </source>
</evidence>
<gene>
    <name evidence="1" type="ORF">V1525DRAFT_397933</name>
</gene>
<proteinExistence type="predicted"/>
<sequence>MFNLDPLRSAHDDVRFPFFGDIWENKFLFWAVIIGAVSVFPAVYIPVLNTSVFKYQGISWEWGLVFGAIVIFVLGVEAWKTIKRRTGWFSEHDANSDTFSNPDRELGLRQRFSSFSRTLTTDLSPRSNYWYKSVRSRGFPRGRLGIAVVRRQQEHCRCRGCTKCHSFPYG</sequence>